<reference evidence="1 2" key="1">
    <citation type="submission" date="2019-03" db="EMBL/GenBank/DDBJ databases">
        <title>Single cell metagenomics reveals metabolic interactions within the superorganism composed of flagellate Streblomastix strix and complex community of Bacteroidetes bacteria on its surface.</title>
        <authorList>
            <person name="Treitli S.C."/>
            <person name="Kolisko M."/>
            <person name="Husnik F."/>
            <person name="Keeling P."/>
            <person name="Hampl V."/>
        </authorList>
    </citation>
    <scope>NUCLEOTIDE SEQUENCE [LARGE SCALE GENOMIC DNA]</scope>
    <source>
        <strain evidence="1">ST1C</strain>
    </source>
</reference>
<gene>
    <name evidence="1" type="ORF">EZS28_025258</name>
</gene>
<dbReference type="Proteomes" id="UP000324800">
    <property type="component" value="Unassembled WGS sequence"/>
</dbReference>
<comment type="caution">
    <text evidence="1">The sequence shown here is derived from an EMBL/GenBank/DDBJ whole genome shotgun (WGS) entry which is preliminary data.</text>
</comment>
<dbReference type="AlphaFoldDB" id="A0A5J4V9M4"/>
<accession>A0A5J4V9M4</accession>
<name>A0A5J4V9M4_9EUKA</name>
<protein>
    <submittedName>
        <fullName evidence="1">Uncharacterized protein</fullName>
    </submittedName>
</protein>
<dbReference type="EMBL" id="SNRW01008627">
    <property type="protein sequence ID" value="KAA6379216.1"/>
    <property type="molecule type" value="Genomic_DNA"/>
</dbReference>
<proteinExistence type="predicted"/>
<evidence type="ECO:0000313" key="1">
    <source>
        <dbReference type="EMBL" id="KAA6379216.1"/>
    </source>
</evidence>
<organism evidence="1 2">
    <name type="scientific">Streblomastix strix</name>
    <dbReference type="NCBI Taxonomy" id="222440"/>
    <lineage>
        <taxon>Eukaryota</taxon>
        <taxon>Metamonada</taxon>
        <taxon>Preaxostyla</taxon>
        <taxon>Oxymonadida</taxon>
        <taxon>Streblomastigidae</taxon>
        <taxon>Streblomastix</taxon>
    </lineage>
</organism>
<sequence>MDKNDIQDIKEYMCQILKMKEQTQQKFETALSLNDINDKLDKLFEQQTTDQSANQLSENLRLSSHQSTCFAKPSSLTVTNPTATKNTSNNETFTIGTYNGFDIMIRDQDGYINATKIVCKQSTMIAKRITLNGQLKPPLVNALKQSDFNSFIDPQEQYFELINSTNSNSICFNNVDTDLAIAYRCIDLMRIYEPTGNNFITSIEPLQGADQSYSINISLFNDMQVEIFNQTMISALESIGINRHELFKQIFNFTIKYACERDICHK</sequence>
<evidence type="ECO:0000313" key="2">
    <source>
        <dbReference type="Proteomes" id="UP000324800"/>
    </source>
</evidence>